<dbReference type="Proteomes" id="UP000019753">
    <property type="component" value="Unassembled WGS sequence"/>
</dbReference>
<comment type="caution">
    <text evidence="1">The sequence shown here is derived from an EMBL/GenBank/DDBJ whole genome shotgun (WGS) entry which is preliminary data.</text>
</comment>
<name>A0A021VXZ6_9CELL</name>
<organism evidence="1 2">
    <name type="scientific">Actinotalea ferrariae CF5-4</name>
    <dbReference type="NCBI Taxonomy" id="948458"/>
    <lineage>
        <taxon>Bacteria</taxon>
        <taxon>Bacillati</taxon>
        <taxon>Actinomycetota</taxon>
        <taxon>Actinomycetes</taxon>
        <taxon>Micrococcales</taxon>
        <taxon>Cellulomonadaceae</taxon>
        <taxon>Actinotalea</taxon>
    </lineage>
</organism>
<dbReference type="AlphaFoldDB" id="A0A021VXZ6"/>
<gene>
    <name evidence="1" type="ORF">N866_03190</name>
</gene>
<evidence type="ECO:0000313" key="1">
    <source>
        <dbReference type="EMBL" id="EYR64865.1"/>
    </source>
</evidence>
<accession>A0A021VXZ6</accession>
<dbReference type="RefSeq" id="WP_034222123.1">
    <property type="nucleotide sequence ID" value="NZ_AXCW01000014.1"/>
</dbReference>
<keyword evidence="2" id="KW-1185">Reference proteome</keyword>
<reference evidence="1 2" key="1">
    <citation type="submission" date="2014-01" db="EMBL/GenBank/DDBJ databases">
        <title>Actinotalea ferrariae CF5-4.</title>
        <authorList>
            <person name="Chen F."/>
            <person name="Li Y."/>
            <person name="Wang G."/>
        </authorList>
    </citation>
    <scope>NUCLEOTIDE SEQUENCE [LARGE SCALE GENOMIC DNA]</scope>
    <source>
        <strain evidence="1 2">CF5-4</strain>
    </source>
</reference>
<evidence type="ECO:0000313" key="2">
    <source>
        <dbReference type="Proteomes" id="UP000019753"/>
    </source>
</evidence>
<proteinExistence type="predicted"/>
<dbReference type="EMBL" id="AXCW01000014">
    <property type="protein sequence ID" value="EYR64865.1"/>
    <property type="molecule type" value="Genomic_DNA"/>
</dbReference>
<sequence>MDHLTDDTRGAFRVTTARSTYTLNLTARTLTREGDQVLADNDMFVLAQVEVVKVGEKMQVVVLHDGQYRRITSSVVQFIAPVVVLPAA</sequence>
<protein>
    <submittedName>
        <fullName evidence="1">Uncharacterized protein</fullName>
    </submittedName>
</protein>